<dbReference type="InterPro" id="IPR024732">
    <property type="entry name" value="NAGLU_C"/>
</dbReference>
<comment type="caution">
    <text evidence="5">The sequence shown here is derived from an EMBL/GenBank/DDBJ whole genome shotgun (WGS) entry which is preliminary data.</text>
</comment>
<dbReference type="AlphaFoldDB" id="A0A4Q1SB00"/>
<dbReference type="EMBL" id="SDMK01000003">
    <property type="protein sequence ID" value="RXS94296.1"/>
    <property type="molecule type" value="Genomic_DNA"/>
</dbReference>
<dbReference type="PANTHER" id="PTHR12872">
    <property type="entry name" value="ALPHA-N-ACETYLGLUCOSAMINIDASE"/>
    <property type="match status" value="1"/>
</dbReference>
<reference evidence="5 6" key="1">
    <citation type="journal article" date="2016" name="Int. J. Syst. Evol. Microbiol.">
        <title>Acidipila dinghuensis sp. nov., an acidobacterium isolated from forest soil.</title>
        <authorList>
            <person name="Jiang Y.W."/>
            <person name="Wang J."/>
            <person name="Chen M.H."/>
            <person name="Lv Y.Y."/>
            <person name="Qiu L.H."/>
        </authorList>
    </citation>
    <scope>NUCLEOTIDE SEQUENCE [LARGE SCALE GENOMIC DNA]</scope>
    <source>
        <strain evidence="5 6">DHOF10</strain>
    </source>
</reference>
<name>A0A4Q1SB00_9BACT</name>
<dbReference type="GO" id="GO:0016787">
    <property type="term" value="F:hydrolase activity"/>
    <property type="evidence" value="ECO:0007669"/>
    <property type="project" value="UniProtKB-KW"/>
</dbReference>
<feature type="domain" description="Alpha-N-acetylglucosaminidase N-terminal" evidence="3">
    <location>
        <begin position="57"/>
        <end position="136"/>
    </location>
</feature>
<evidence type="ECO:0000256" key="1">
    <source>
        <dbReference type="ARBA" id="ARBA00022801"/>
    </source>
</evidence>
<evidence type="ECO:0000259" key="4">
    <source>
        <dbReference type="Pfam" id="PF12972"/>
    </source>
</evidence>
<dbReference type="Pfam" id="PF12972">
    <property type="entry name" value="NAGLU_C"/>
    <property type="match status" value="1"/>
</dbReference>
<dbReference type="OrthoDB" id="179563at2"/>
<organism evidence="5 6">
    <name type="scientific">Silvibacterium dinghuense</name>
    <dbReference type="NCBI Taxonomy" id="1560006"/>
    <lineage>
        <taxon>Bacteria</taxon>
        <taxon>Pseudomonadati</taxon>
        <taxon>Acidobacteriota</taxon>
        <taxon>Terriglobia</taxon>
        <taxon>Terriglobales</taxon>
        <taxon>Acidobacteriaceae</taxon>
        <taxon>Silvibacterium</taxon>
    </lineage>
</organism>
<sequence length="758" mass="85810">MSLLLTRRKFLEISCGGAGVALAPGELAAMVYRRDGAALTGRGGISHEGRPRTASDAARSVLVRQLGEAFPEIEISEIPLEGEQEVYEIEAAEGRLKVRGSSAVAICRGVYSYLRESCGSMITWSGQHLDLPAQWPTAAAQRVVCPYRFVQYLNPCTYGYTMAFWDWARWERELDWMALHGINMPLAMEGQEAIWQQVWLSFGLSESEVDQFSTGPGHLPWHRMGNINNFDGPLSQNWIEQKRLLQKKILDRMRELDMKPVAPAFAGFVPQGFKRVHPEAETFTLLWLPEEFKTIPRSTRTFILHPGQTELYREIGKRFIERYKAEYGEVSYYLADTFNELSVPVREEHREKDLERFGRTVYEGILAGDPEGTWVMQGWAFVYDAKFWDNAAVAALLRGVPDDRMLILDYSNDLAADVKGKYSPEQWKLQKAFFGKQWLHGMAHTFGGNNNIKGNLSLMASAGAAALASAQRGNLAGWSMCPEGIENNEVVYELMTDAAWQREAIDLDIWIPAYCRSRYGACPESMRKAWELLQKTAYGSHIWMTKQAWQTEPGSHPEAVAVNAGPEYQQAVELFLACAPQLGGSELYRNDVIELTVQAVGGYVDKVLAAAVALYPDRRDDAVRHAAQAVVWMEAMDGLLNIRTDRRLETWTTAARSWARNNAEAAFYDENARRLITTWGWPELSDYAARAWSGLARDYYAARWKAWFEARHRGAAFSLDLWQQTWLSSPYRPSPATPVGDAVVESRRLLEACRRYEI</sequence>
<accession>A0A4Q1SB00</accession>
<dbReference type="PANTHER" id="PTHR12872:SF1">
    <property type="entry name" value="ALPHA-N-ACETYLGLUCOSAMINIDASE"/>
    <property type="match status" value="1"/>
</dbReference>
<evidence type="ECO:0000313" key="5">
    <source>
        <dbReference type="EMBL" id="RXS94296.1"/>
    </source>
</evidence>
<dbReference type="InterPro" id="IPR007781">
    <property type="entry name" value="NAGLU"/>
</dbReference>
<gene>
    <name evidence="5" type="ORF">ESZ00_14435</name>
</gene>
<evidence type="ECO:0000259" key="3">
    <source>
        <dbReference type="Pfam" id="PF12971"/>
    </source>
</evidence>
<keyword evidence="6" id="KW-1185">Reference proteome</keyword>
<feature type="domain" description="Alpha-N-acetylglucosaminidase C-terminal" evidence="4">
    <location>
        <begin position="510"/>
        <end position="713"/>
    </location>
</feature>
<dbReference type="Gene3D" id="3.30.379.10">
    <property type="entry name" value="Chitobiase/beta-hexosaminidase domain 2-like"/>
    <property type="match status" value="1"/>
</dbReference>
<dbReference type="Gene3D" id="1.20.120.670">
    <property type="entry name" value="N-acetyl-b-d-glucoasminidase"/>
    <property type="match status" value="1"/>
</dbReference>
<dbReference type="Pfam" id="PF12971">
    <property type="entry name" value="NAGLU_N"/>
    <property type="match status" value="1"/>
</dbReference>
<feature type="domain" description="Alpha-N-acetylglucosaminidase tim-barrel" evidence="2">
    <location>
        <begin position="152"/>
        <end position="501"/>
    </location>
</feature>
<dbReference type="InterPro" id="IPR029018">
    <property type="entry name" value="Hex-like_dom2"/>
</dbReference>
<evidence type="ECO:0000259" key="2">
    <source>
        <dbReference type="Pfam" id="PF05089"/>
    </source>
</evidence>
<evidence type="ECO:0000313" key="6">
    <source>
        <dbReference type="Proteomes" id="UP000290253"/>
    </source>
</evidence>
<dbReference type="InterPro" id="IPR024733">
    <property type="entry name" value="NAGLU_tim-barrel"/>
</dbReference>
<proteinExistence type="predicted"/>
<dbReference type="Gene3D" id="3.20.20.80">
    <property type="entry name" value="Glycosidases"/>
    <property type="match status" value="1"/>
</dbReference>
<protein>
    <submittedName>
        <fullName evidence="5">Alpha-N-acetylglucosaminidase</fullName>
    </submittedName>
</protein>
<dbReference type="GO" id="GO:0005975">
    <property type="term" value="P:carbohydrate metabolic process"/>
    <property type="evidence" value="ECO:0007669"/>
    <property type="project" value="UniProtKB-ARBA"/>
</dbReference>
<dbReference type="Proteomes" id="UP000290253">
    <property type="component" value="Unassembled WGS sequence"/>
</dbReference>
<dbReference type="Pfam" id="PF05089">
    <property type="entry name" value="NAGLU"/>
    <property type="match status" value="1"/>
</dbReference>
<keyword evidence="1" id="KW-0378">Hydrolase</keyword>
<dbReference type="InterPro" id="IPR024240">
    <property type="entry name" value="NAGLU_N"/>
</dbReference>